<dbReference type="Gene3D" id="3.10.180.10">
    <property type="entry name" value="2,3-Dihydroxybiphenyl 1,2-Dioxygenase, domain 1"/>
    <property type="match status" value="1"/>
</dbReference>
<reference evidence="2" key="1">
    <citation type="submission" date="2022-12" db="EMBL/GenBank/DDBJ databases">
        <authorList>
            <person name="Krivoruchko A.V."/>
            <person name="Elkin A."/>
        </authorList>
    </citation>
    <scope>NUCLEOTIDE SEQUENCE</scope>
    <source>
        <strain evidence="2">IEGM 1391</strain>
    </source>
</reference>
<organism evidence="2 3">
    <name type="scientific">Rhodococcus ruber</name>
    <dbReference type="NCBI Taxonomy" id="1830"/>
    <lineage>
        <taxon>Bacteria</taxon>
        <taxon>Bacillati</taxon>
        <taxon>Actinomycetota</taxon>
        <taxon>Actinomycetes</taxon>
        <taxon>Mycobacteriales</taxon>
        <taxon>Nocardiaceae</taxon>
        <taxon>Rhodococcus</taxon>
    </lineage>
</organism>
<keyword evidence="3" id="KW-1185">Reference proteome</keyword>
<evidence type="ECO:0000313" key="2">
    <source>
        <dbReference type="EMBL" id="MCZ4522203.1"/>
    </source>
</evidence>
<feature type="domain" description="VOC" evidence="1">
    <location>
        <begin position="4"/>
        <end position="122"/>
    </location>
</feature>
<dbReference type="EMBL" id="JAPWIJ010000019">
    <property type="protein sequence ID" value="MCZ4522203.1"/>
    <property type="molecule type" value="Genomic_DNA"/>
</dbReference>
<evidence type="ECO:0000313" key="3">
    <source>
        <dbReference type="Proteomes" id="UP001081071"/>
    </source>
</evidence>
<sequence>MSISFDHTIVVAKNSSDSAAFFRELFALPEAPSWGPFVNVQLTDGTLIQFAEPPFDDIQFQHYAFRVSDDLFDAAYTRLVDRGVEHWADPRMTEPGTVNTGHGGRGVYFRDPTGHFFEMLTHSYLSTPGEPIP</sequence>
<comment type="caution">
    <text evidence="2">The sequence shown here is derived from an EMBL/GenBank/DDBJ whole genome shotgun (WGS) entry which is preliminary data.</text>
</comment>
<dbReference type="InterPro" id="IPR029068">
    <property type="entry name" value="Glyas_Bleomycin-R_OHBP_Dase"/>
</dbReference>
<dbReference type="Pfam" id="PF00903">
    <property type="entry name" value="Glyoxalase"/>
    <property type="match status" value="1"/>
</dbReference>
<dbReference type="PROSITE" id="PS51819">
    <property type="entry name" value="VOC"/>
    <property type="match status" value="1"/>
</dbReference>
<dbReference type="CDD" id="cd08351">
    <property type="entry name" value="ChaP_like"/>
    <property type="match status" value="1"/>
</dbReference>
<dbReference type="RefSeq" id="WP_269608635.1">
    <property type="nucleotide sequence ID" value="NZ_JAPWIJ010000019.1"/>
</dbReference>
<accession>A0ABT4MMH9</accession>
<dbReference type="InterPro" id="IPR004360">
    <property type="entry name" value="Glyas_Fos-R_dOase_dom"/>
</dbReference>
<dbReference type="Proteomes" id="UP001081071">
    <property type="component" value="Unassembled WGS sequence"/>
</dbReference>
<evidence type="ECO:0000259" key="1">
    <source>
        <dbReference type="PROSITE" id="PS51819"/>
    </source>
</evidence>
<proteinExistence type="predicted"/>
<dbReference type="SUPFAM" id="SSF54593">
    <property type="entry name" value="Glyoxalase/Bleomycin resistance protein/Dihydroxybiphenyl dioxygenase"/>
    <property type="match status" value="1"/>
</dbReference>
<gene>
    <name evidence="2" type="ORF">O4220_27080</name>
</gene>
<protein>
    <submittedName>
        <fullName evidence="2">VOC family protein</fullName>
    </submittedName>
</protein>
<dbReference type="InterPro" id="IPR037523">
    <property type="entry name" value="VOC_core"/>
</dbReference>
<name>A0ABT4MMH9_9NOCA</name>